<dbReference type="Proteomes" id="UP001489902">
    <property type="component" value="Chromosome 1"/>
</dbReference>
<evidence type="ECO:0000256" key="2">
    <source>
        <dbReference type="SAM" id="MobiDB-lite"/>
    </source>
</evidence>
<feature type="compositionally biased region" description="Low complexity" evidence="2">
    <location>
        <begin position="110"/>
        <end position="134"/>
    </location>
</feature>
<organism evidence="4 5">
    <name type="scientific">Fusarium acuminatum</name>
    <dbReference type="NCBI Taxonomy" id="5515"/>
    <lineage>
        <taxon>Eukaryota</taxon>
        <taxon>Fungi</taxon>
        <taxon>Dikarya</taxon>
        <taxon>Ascomycota</taxon>
        <taxon>Pezizomycotina</taxon>
        <taxon>Sordariomycetes</taxon>
        <taxon>Hypocreomycetidae</taxon>
        <taxon>Hypocreales</taxon>
        <taxon>Nectriaceae</taxon>
        <taxon>Fusarium</taxon>
        <taxon>Fusarium tricinctum species complex</taxon>
    </lineage>
</organism>
<feature type="region of interest" description="Disordered" evidence="2">
    <location>
        <begin position="107"/>
        <end position="197"/>
    </location>
</feature>
<sequence>MSGNNQSQLPPEGQNDETNPQNNFGLGLIDPALLDPALIDPALMDPNLGFGINPQQLPPSQPPAVPSRIPAAAPALTSAPTLTPTARRLPGSYYPYQSLYPDFGLSNSDASTPSTPAFTPSTTATPTDTGSANTGSTRGTKRGRASPTDGSAPPKRIRRNPPRLSAVGGGANIDDDDDDGPEASARPVARGTRAAARRIQVRKHRPLHVGEVDEVAESMLRLKPKPKKGAKAAQAAQDAEEDENDKDSSVYGRGNTEIVTAGTICDFCANHPTGKQMYALNPVCDWKQIPNMGAGVYNLECGNCANYRSRNRQPNEIANKDDHLCRVPGPVTALIDFKHKKYGDADPRTYAHRACKMCNSKKFYDTCDVDTTLGYFCTRYRRDQSCTIDKIPQPMKRPIKLTRPPWYRHACDRCLMRHKRFEAMPQDDCCSWLTDRSQWEQGSGCTRCFLDGAICMDSDIVVAEPTYQPVPSTWRIRPRFEVEETEKKKERKAKWHEYVEVTMQTKWRRKCQCCESAGRTTPCLVMWTQPYHACERCTQFGIECAAFDRNSKTFTRYPIYDLSRVGFGHFTPYTVCDPCVKKGRKCDRQRPCDSCTRSRVDKCDSMHKDIAHGCVARNRSAANDNPNNPQNPGPLYYLALGYGPGGVDSIKDGRNPEHWIGPIAPVYGIIEQNQSNQHYRAIVELHREHRPPQGVMPPNGTDLGALANTKPRELTTDQLGDMITRLWDNPKVPVSDMAAYRKIWDQLRDAQMDKMKEAGVDTLPDMNPGARGFQGNPVLIDVEYMHLGLSAGAPNAIGQLQDAGLQLLDQEPIDYQFQYQPFGDEDLYNADGLITHMPGEQSCNNAPQQQENVNQQANNLMGAADFIQAGEQEAPTPDIDITQLGQDEVRALFGIDEVSHERSLATQKQRWFLPRASGIGKPDREGTAFWNRVPMDPNVKKAFNPFLGFVLDQNQKPRFKANSKSSRWKTFNPLEDLNMDEWRRSTNKPAQDRSQPHLFSVINGQTNQPVPWRDVLGDVPYKRRGERTEHCCAEPGEGGIGYCGSWNTNEQDQATCQSLTHRNTVPGYLPICNDCTQGNVRDLFHHEYNPITESELLSMRAYLCNDCAGHISNSAQNAAQYRVIGARRIYGVVADKERPQTTYQPENDPSSVVEFQNDTEALTGCSCANRMLGTSLCRFHRLYYAEEALKNSAMIQEWRLSHFKKAVCPSCLAQKPLEQVNLSADFGGFLSDAPTAWACVNCNDWVANEKNGEGNQPGVIDKALWNLNVGRELLGPRQGMVPGRIYAAEDVEMMDG</sequence>
<feature type="region of interest" description="Disordered" evidence="2">
    <location>
        <begin position="1"/>
        <end position="28"/>
    </location>
</feature>
<feature type="domain" description="Zn(2)-C6 fungal-type" evidence="3">
    <location>
        <begin position="575"/>
        <end position="603"/>
    </location>
</feature>
<accession>A0ABZ2WL39</accession>
<proteinExistence type="predicted"/>
<dbReference type="PROSITE" id="PS50048">
    <property type="entry name" value="ZN2_CY6_FUNGAL_2"/>
    <property type="match status" value="1"/>
</dbReference>
<keyword evidence="5" id="KW-1185">Reference proteome</keyword>
<evidence type="ECO:0000259" key="3">
    <source>
        <dbReference type="PROSITE" id="PS50048"/>
    </source>
</evidence>
<dbReference type="EMBL" id="CP151260">
    <property type="protein sequence ID" value="WZH41364.1"/>
    <property type="molecule type" value="Genomic_DNA"/>
</dbReference>
<reference evidence="4 5" key="1">
    <citation type="submission" date="2024-04" db="EMBL/GenBank/DDBJ databases">
        <title>Complete genome sequence of Fusarium acuminatum.</title>
        <authorList>
            <person name="Lan B."/>
        </authorList>
    </citation>
    <scope>NUCLEOTIDE SEQUENCE [LARGE SCALE GENOMIC DNA]</scope>
    <source>
        <strain evidence="4">1A</strain>
    </source>
</reference>
<feature type="region of interest" description="Disordered" evidence="2">
    <location>
        <begin position="223"/>
        <end position="252"/>
    </location>
</feature>
<gene>
    <name evidence="4" type="ORF">QYS62_002310</name>
</gene>
<evidence type="ECO:0000313" key="5">
    <source>
        <dbReference type="Proteomes" id="UP001489902"/>
    </source>
</evidence>
<evidence type="ECO:0000313" key="4">
    <source>
        <dbReference type="EMBL" id="WZH41364.1"/>
    </source>
</evidence>
<evidence type="ECO:0000256" key="1">
    <source>
        <dbReference type="ARBA" id="ARBA00023242"/>
    </source>
</evidence>
<protein>
    <recommendedName>
        <fullName evidence="3">Zn(2)-C6 fungal-type domain-containing protein</fullName>
    </recommendedName>
</protein>
<keyword evidence="1" id="KW-0539">Nucleus</keyword>
<name>A0ABZ2WL39_9HYPO</name>
<dbReference type="InterPro" id="IPR001138">
    <property type="entry name" value="Zn2Cys6_DnaBD"/>
</dbReference>